<proteinExistence type="inferred from homology"/>
<dbReference type="NCBIfam" id="TIGR01230">
    <property type="entry name" value="agmatinase"/>
    <property type="match status" value="1"/>
</dbReference>
<dbReference type="SUPFAM" id="SSF52768">
    <property type="entry name" value="Arginase/deacetylase"/>
    <property type="match status" value="1"/>
</dbReference>
<feature type="binding site" evidence="4">
    <location>
        <position position="218"/>
    </location>
    <ligand>
        <name>Mn(2+)</name>
        <dbReference type="ChEBI" id="CHEBI:29035"/>
        <label>1</label>
    </ligand>
</feature>
<dbReference type="InterPro" id="IPR005925">
    <property type="entry name" value="Agmatinase-rel"/>
</dbReference>
<evidence type="ECO:0000256" key="2">
    <source>
        <dbReference type="ARBA" id="ARBA00022723"/>
    </source>
</evidence>
<comment type="cofactor">
    <cofactor evidence="4">
        <name>Mn(2+)</name>
        <dbReference type="ChEBI" id="CHEBI:29035"/>
    </cofactor>
    <text evidence="4">Binds 2 manganese ions per subunit.</text>
</comment>
<dbReference type="EMBL" id="DSAY01000012">
    <property type="protein sequence ID" value="HDP14293.1"/>
    <property type="molecule type" value="Genomic_DNA"/>
</dbReference>
<dbReference type="PROSITE" id="PS51409">
    <property type="entry name" value="ARGINASE_2"/>
    <property type="match status" value="1"/>
</dbReference>
<feature type="binding site" evidence="4">
    <location>
        <position position="114"/>
    </location>
    <ligand>
        <name>Mn(2+)</name>
        <dbReference type="ChEBI" id="CHEBI:29035"/>
        <label>1</label>
    </ligand>
</feature>
<dbReference type="AlphaFoldDB" id="A0A7C1GQN3"/>
<dbReference type="PANTHER" id="PTHR11358">
    <property type="entry name" value="ARGINASE/AGMATINASE"/>
    <property type="match status" value="1"/>
</dbReference>
<sequence length="294" mass="33120">MSFRELYMHHVSPTLFGVNGDYDSAKILVMGIPFDSAATGVPGARYAPRRIREVSVELETFHPATGLDVEFANVFDAGDLPLVTCVDSLVRVVGRVVEEVYDSGKRIISLGGDHFVSYPIISTVARKIGRLGVLVFDAHMDLRDEYPFDCRYSHATVFRRLLEENSNIEVAYFRPRGWSKEEYLYAKENKRVQVLGDEAEVDDWFRRAENVYVTIDIDAVDPSFAPGTGTPEPFGLYPDTVRRIIEETFPRYSQKIRGLDIVEVNPLVDVNDVTSRLAAKLLMYALVGLLPYLG</sequence>
<feature type="binding site" evidence="4">
    <location>
        <position position="216"/>
    </location>
    <ligand>
        <name>Mn(2+)</name>
        <dbReference type="ChEBI" id="CHEBI:29035"/>
        <label>1</label>
    </ligand>
</feature>
<evidence type="ECO:0000256" key="1">
    <source>
        <dbReference type="ARBA" id="ARBA00009227"/>
    </source>
</evidence>
<keyword evidence="4" id="KW-0464">Manganese</keyword>
<comment type="similarity">
    <text evidence="1">Belongs to the arginase family. Agmatinase subfamily.</text>
</comment>
<comment type="caution">
    <text evidence="6">The sequence shown here is derived from an EMBL/GenBank/DDBJ whole genome shotgun (WGS) entry which is preliminary data.</text>
</comment>
<keyword evidence="3 5" id="KW-0378">Hydrolase</keyword>
<dbReference type="GO" id="GO:0033389">
    <property type="term" value="P:putrescine biosynthetic process from arginine, via agmatine"/>
    <property type="evidence" value="ECO:0007669"/>
    <property type="project" value="TreeGrafter"/>
</dbReference>
<name>A0A7C1GQN3_9CREN</name>
<dbReference type="PIRSF" id="PIRSF036979">
    <property type="entry name" value="Arginase"/>
    <property type="match status" value="1"/>
</dbReference>
<dbReference type="InterPro" id="IPR006035">
    <property type="entry name" value="Ureohydrolase"/>
</dbReference>
<feature type="binding site" evidence="4">
    <location>
        <position position="137"/>
    </location>
    <ligand>
        <name>Mn(2+)</name>
        <dbReference type="ChEBI" id="CHEBI:29035"/>
        <label>1</label>
    </ligand>
</feature>
<reference evidence="6" key="1">
    <citation type="journal article" date="2020" name="mSystems">
        <title>Genome- and Community-Level Interaction Insights into Carbon Utilization and Element Cycling Functions of Hydrothermarchaeota in Hydrothermal Sediment.</title>
        <authorList>
            <person name="Zhou Z."/>
            <person name="Liu Y."/>
            <person name="Xu W."/>
            <person name="Pan J."/>
            <person name="Luo Z.H."/>
            <person name="Li M."/>
        </authorList>
    </citation>
    <scope>NUCLEOTIDE SEQUENCE [LARGE SCALE GENOMIC DNA]</scope>
    <source>
        <strain evidence="6">SpSt-116</strain>
    </source>
</reference>
<dbReference type="Gene3D" id="3.40.800.10">
    <property type="entry name" value="Ureohydrolase domain"/>
    <property type="match status" value="1"/>
</dbReference>
<evidence type="ECO:0000256" key="5">
    <source>
        <dbReference type="RuleBase" id="RU003684"/>
    </source>
</evidence>
<feature type="binding site" evidence="4">
    <location>
        <position position="141"/>
    </location>
    <ligand>
        <name>Mn(2+)</name>
        <dbReference type="ChEBI" id="CHEBI:29035"/>
        <label>1</label>
    </ligand>
</feature>
<dbReference type="PROSITE" id="PS01053">
    <property type="entry name" value="ARGINASE_1"/>
    <property type="match status" value="1"/>
</dbReference>
<evidence type="ECO:0000313" key="6">
    <source>
        <dbReference type="EMBL" id="HDP14293.1"/>
    </source>
</evidence>
<keyword evidence="2 4" id="KW-0479">Metal-binding</keyword>
<organism evidence="6">
    <name type="scientific">Thermofilum adornatum</name>
    <dbReference type="NCBI Taxonomy" id="1365176"/>
    <lineage>
        <taxon>Archaea</taxon>
        <taxon>Thermoproteota</taxon>
        <taxon>Thermoprotei</taxon>
        <taxon>Thermofilales</taxon>
        <taxon>Thermofilaceae</taxon>
        <taxon>Thermofilum</taxon>
    </lineage>
</organism>
<protein>
    <submittedName>
        <fullName evidence="6">Agmatinase</fullName>
        <ecNumber evidence="6">3.5.3.11</ecNumber>
    </submittedName>
</protein>
<dbReference type="GO" id="GO:0008783">
    <property type="term" value="F:agmatinase activity"/>
    <property type="evidence" value="ECO:0007669"/>
    <property type="project" value="UniProtKB-EC"/>
</dbReference>
<dbReference type="Pfam" id="PF00491">
    <property type="entry name" value="Arginase"/>
    <property type="match status" value="1"/>
</dbReference>
<evidence type="ECO:0000256" key="4">
    <source>
        <dbReference type="PIRSR" id="PIRSR036979-1"/>
    </source>
</evidence>
<accession>A0A7C1GQN3</accession>
<dbReference type="PANTHER" id="PTHR11358:SF26">
    <property type="entry name" value="GUANIDINO ACID HYDROLASE, MITOCHONDRIAL"/>
    <property type="match status" value="1"/>
</dbReference>
<dbReference type="InterPro" id="IPR023696">
    <property type="entry name" value="Ureohydrolase_dom_sf"/>
</dbReference>
<dbReference type="GO" id="GO:0046872">
    <property type="term" value="F:metal ion binding"/>
    <property type="evidence" value="ECO:0007669"/>
    <property type="project" value="UniProtKB-KW"/>
</dbReference>
<dbReference type="InterPro" id="IPR020855">
    <property type="entry name" value="Ureohydrolase_Mn_BS"/>
</dbReference>
<evidence type="ECO:0000256" key="3">
    <source>
        <dbReference type="ARBA" id="ARBA00022801"/>
    </source>
</evidence>
<feature type="binding site" evidence="4">
    <location>
        <position position="139"/>
    </location>
    <ligand>
        <name>Mn(2+)</name>
        <dbReference type="ChEBI" id="CHEBI:29035"/>
        <label>1</label>
    </ligand>
</feature>
<dbReference type="EC" id="3.5.3.11" evidence="6"/>
<gene>
    <name evidence="6" type="primary">speB</name>
    <name evidence="6" type="ORF">ENN26_00755</name>
</gene>